<proteinExistence type="predicted"/>
<protein>
    <submittedName>
        <fullName evidence="1">Uncharacterized protein</fullName>
    </submittedName>
</protein>
<dbReference type="Proteomes" id="UP000887013">
    <property type="component" value="Unassembled WGS sequence"/>
</dbReference>
<keyword evidence="2" id="KW-1185">Reference proteome</keyword>
<dbReference type="AlphaFoldDB" id="A0A8X6U753"/>
<organism evidence="1 2">
    <name type="scientific">Nephila pilipes</name>
    <name type="common">Giant wood spider</name>
    <name type="synonym">Nephila maculata</name>
    <dbReference type="NCBI Taxonomy" id="299642"/>
    <lineage>
        <taxon>Eukaryota</taxon>
        <taxon>Metazoa</taxon>
        <taxon>Ecdysozoa</taxon>
        <taxon>Arthropoda</taxon>
        <taxon>Chelicerata</taxon>
        <taxon>Arachnida</taxon>
        <taxon>Araneae</taxon>
        <taxon>Araneomorphae</taxon>
        <taxon>Entelegynae</taxon>
        <taxon>Araneoidea</taxon>
        <taxon>Nephilidae</taxon>
        <taxon>Nephila</taxon>
    </lineage>
</organism>
<accession>A0A8X6U753</accession>
<dbReference type="EMBL" id="BMAW01073542">
    <property type="protein sequence ID" value="GFT88178.1"/>
    <property type="molecule type" value="Genomic_DNA"/>
</dbReference>
<evidence type="ECO:0000313" key="1">
    <source>
        <dbReference type="EMBL" id="GFT88178.1"/>
    </source>
</evidence>
<comment type="caution">
    <text evidence="1">The sequence shown here is derived from an EMBL/GenBank/DDBJ whole genome shotgun (WGS) entry which is preliminary data.</text>
</comment>
<sequence>MIVERPLGEQFKEKIGQFMSNHKDGKIEPGNVAAFGYDVFKDSENKRKIIVPYKESDDDKKVTMIYITRITEKCTIDIELKE</sequence>
<gene>
    <name evidence="1" type="ORF">NPIL_637621</name>
</gene>
<name>A0A8X6U753_NEPPI</name>
<reference evidence="1" key="1">
    <citation type="submission" date="2020-08" db="EMBL/GenBank/DDBJ databases">
        <title>Multicomponent nature underlies the extraordinary mechanical properties of spider dragline silk.</title>
        <authorList>
            <person name="Kono N."/>
            <person name="Nakamura H."/>
            <person name="Mori M."/>
            <person name="Yoshida Y."/>
            <person name="Ohtoshi R."/>
            <person name="Malay A.D."/>
            <person name="Moran D.A.P."/>
            <person name="Tomita M."/>
            <person name="Numata K."/>
            <person name="Arakawa K."/>
        </authorList>
    </citation>
    <scope>NUCLEOTIDE SEQUENCE</scope>
</reference>
<evidence type="ECO:0000313" key="2">
    <source>
        <dbReference type="Proteomes" id="UP000887013"/>
    </source>
</evidence>